<feature type="binding site" evidence="5">
    <location>
        <position position="188"/>
    </location>
    <ligand>
        <name>adenosylcob(III)alamin</name>
        <dbReference type="ChEBI" id="CHEBI:18408"/>
    </ligand>
</feature>
<dbReference type="UniPathway" id="UPA00560"/>
<evidence type="ECO:0000256" key="4">
    <source>
        <dbReference type="ARBA" id="ARBA00024446"/>
    </source>
</evidence>
<keyword evidence="2 5" id="KW-0456">Lyase</keyword>
<dbReference type="NCBIfam" id="NF003971">
    <property type="entry name" value="PRK05465.1"/>
    <property type="match status" value="1"/>
</dbReference>
<comment type="function">
    <text evidence="5">Catalyzes the deamination of various vicinal amino-alcohols to oxo compounds. Allows this organism to utilize ethanolamine as the sole source of nitrogen and carbon in the presence of external vitamin B12.</text>
</comment>
<evidence type="ECO:0000313" key="6">
    <source>
        <dbReference type="EMBL" id="OFI35496.1"/>
    </source>
</evidence>
<dbReference type="STRING" id="1856405.BFC17_12070"/>
<evidence type="ECO:0000256" key="5">
    <source>
        <dbReference type="HAMAP-Rule" id="MF_00601"/>
    </source>
</evidence>
<keyword evidence="1 5" id="KW-0846">Cobalamin</keyword>
<dbReference type="Proteomes" id="UP000176037">
    <property type="component" value="Unassembled WGS sequence"/>
</dbReference>
<dbReference type="PANTHER" id="PTHR39330">
    <property type="entry name" value="ETHANOLAMINE AMMONIA-LYASE LIGHT CHAIN"/>
    <property type="match status" value="1"/>
</dbReference>
<keyword evidence="7" id="KW-1185">Reference proteome</keyword>
<comment type="pathway">
    <text evidence="5">Amine and polyamine degradation; ethanolamine degradation.</text>
</comment>
<name>A0A1E8FIE2_9ALTE</name>
<accession>A0A1E8FIE2</accession>
<keyword evidence="4 5" id="KW-1283">Bacterial microcompartment</keyword>
<dbReference type="Gene3D" id="3.40.50.11240">
    <property type="entry name" value="Ethanolamine ammonia-lyase light chain (EutC)"/>
    <property type="match status" value="1"/>
</dbReference>
<dbReference type="Gene3D" id="1.10.30.40">
    <property type="entry name" value="Ethanolamine ammonia-lyase light chain (EutC), N-terminal domain"/>
    <property type="match status" value="1"/>
</dbReference>
<evidence type="ECO:0000313" key="7">
    <source>
        <dbReference type="Proteomes" id="UP000176037"/>
    </source>
</evidence>
<comment type="subcellular location">
    <subcellularLocation>
        <location evidence="5">Bacterial microcompartment</location>
    </subcellularLocation>
</comment>
<dbReference type="PIRSF" id="PIRSF018982">
    <property type="entry name" value="EutC"/>
    <property type="match status" value="1"/>
</dbReference>
<comment type="catalytic activity">
    <reaction evidence="5">
        <text>ethanolamine = acetaldehyde + NH4(+)</text>
        <dbReference type="Rhea" id="RHEA:15313"/>
        <dbReference type="ChEBI" id="CHEBI:15343"/>
        <dbReference type="ChEBI" id="CHEBI:28938"/>
        <dbReference type="ChEBI" id="CHEBI:57603"/>
        <dbReference type="EC" id="4.3.1.7"/>
    </reaction>
</comment>
<dbReference type="GO" id="GO:0046336">
    <property type="term" value="P:ethanolamine catabolic process"/>
    <property type="evidence" value="ECO:0007669"/>
    <property type="project" value="UniProtKB-UniRule"/>
</dbReference>
<dbReference type="Pfam" id="PF05985">
    <property type="entry name" value="EutC"/>
    <property type="match status" value="1"/>
</dbReference>
<dbReference type="GO" id="GO:0031419">
    <property type="term" value="F:cobalamin binding"/>
    <property type="evidence" value="ECO:0007669"/>
    <property type="project" value="UniProtKB-UniRule"/>
</dbReference>
<protein>
    <recommendedName>
        <fullName evidence="5">Ethanolamine ammonia-lyase small subunit</fullName>
        <shortName evidence="5">EAL small subunit</shortName>
        <ecNumber evidence="5">4.3.1.7</ecNumber>
    </recommendedName>
</protein>
<dbReference type="EMBL" id="MJIC01000009">
    <property type="protein sequence ID" value="OFI35496.1"/>
    <property type="molecule type" value="Genomic_DNA"/>
</dbReference>
<dbReference type="GO" id="GO:0009350">
    <property type="term" value="C:ethanolamine ammonia-lyase complex"/>
    <property type="evidence" value="ECO:0007669"/>
    <property type="project" value="UniProtKB-UniRule"/>
</dbReference>
<feature type="binding site" evidence="5">
    <location>
        <position position="167"/>
    </location>
    <ligand>
        <name>adenosylcob(III)alamin</name>
        <dbReference type="ChEBI" id="CHEBI:18408"/>
    </ligand>
</feature>
<dbReference type="OrthoDB" id="114248at2"/>
<dbReference type="AlphaFoldDB" id="A0A1E8FIE2"/>
<dbReference type="GO" id="GO:0008851">
    <property type="term" value="F:ethanolamine ammonia-lyase activity"/>
    <property type="evidence" value="ECO:0007669"/>
    <property type="project" value="UniProtKB-UniRule"/>
</dbReference>
<sequence length="277" mass="30351">MSKEEQHLHTDSWQQLRQLTAARIGLGRAGTSLPTSELLKFQLAHAQAIDAVHSPLDREEILKQFAALQYHNTPLNPLCVHSEAQDRYVYLQRPDLGRKLNEASTYTLQQASDKEGYDLSVVIADGLSATAVMQQSVPFLTALLAELESSKPDWSLAPVTLVEQGRVAVGDDIAVALNAKMVVVLIGERPGLSSPDSLGVYLTWSPERGCDDARRNCISNVRPEGLAPDKAAKRCIHLLENARAKQLSGIGLKDRYGDDVLTDGTNDKVFLLTSKKN</sequence>
<reference evidence="6 7" key="1">
    <citation type="submission" date="2016-09" db="EMBL/GenBank/DDBJ databases">
        <title>Alteromonas lipolytica, a new species isolated from sea water.</title>
        <authorList>
            <person name="Wu Y.-H."/>
            <person name="Cheng H."/>
            <person name="Xu X.-W."/>
        </authorList>
    </citation>
    <scope>NUCLEOTIDE SEQUENCE [LARGE SCALE GENOMIC DNA]</scope>
    <source>
        <strain evidence="6 7">JW12</strain>
    </source>
</reference>
<organism evidence="6 7">
    <name type="scientific">Alteromonas lipolytica</name>
    <dbReference type="NCBI Taxonomy" id="1856405"/>
    <lineage>
        <taxon>Bacteria</taxon>
        <taxon>Pseudomonadati</taxon>
        <taxon>Pseudomonadota</taxon>
        <taxon>Gammaproteobacteria</taxon>
        <taxon>Alteromonadales</taxon>
        <taxon>Alteromonadaceae</taxon>
        <taxon>Alteromonas/Salinimonas group</taxon>
        <taxon>Alteromonas</taxon>
    </lineage>
</organism>
<dbReference type="InterPro" id="IPR042251">
    <property type="entry name" value="EutC_C"/>
</dbReference>
<evidence type="ECO:0000256" key="1">
    <source>
        <dbReference type="ARBA" id="ARBA00022628"/>
    </source>
</evidence>
<dbReference type="GO" id="GO:0031471">
    <property type="term" value="C:ethanolamine degradation polyhedral organelle"/>
    <property type="evidence" value="ECO:0007669"/>
    <property type="project" value="UniProtKB-UniRule"/>
</dbReference>
<dbReference type="RefSeq" id="WP_070175240.1">
    <property type="nucleotide sequence ID" value="NZ_BMJR01000006.1"/>
</dbReference>
<keyword evidence="3 5" id="KW-0170">Cobalt</keyword>
<comment type="similarity">
    <text evidence="5">Belongs to the EutC family.</text>
</comment>
<comment type="caution">
    <text evidence="6">The sequence shown here is derived from an EMBL/GenBank/DDBJ whole genome shotgun (WGS) entry which is preliminary data.</text>
</comment>
<dbReference type="GO" id="GO:0006520">
    <property type="term" value="P:amino acid metabolic process"/>
    <property type="evidence" value="ECO:0007669"/>
    <property type="project" value="InterPro"/>
</dbReference>
<dbReference type="PANTHER" id="PTHR39330:SF1">
    <property type="entry name" value="ETHANOLAMINE AMMONIA-LYASE SMALL SUBUNIT"/>
    <property type="match status" value="1"/>
</dbReference>
<dbReference type="EC" id="4.3.1.7" evidence="5"/>
<comment type="cofactor">
    <cofactor evidence="5">
        <name>adenosylcob(III)alamin</name>
        <dbReference type="ChEBI" id="CHEBI:18408"/>
    </cofactor>
    <text evidence="5">Binds between the large and small subunits.</text>
</comment>
<evidence type="ECO:0000256" key="3">
    <source>
        <dbReference type="ARBA" id="ARBA00023285"/>
    </source>
</evidence>
<dbReference type="InterPro" id="IPR009246">
    <property type="entry name" value="EutC"/>
</dbReference>
<evidence type="ECO:0000256" key="2">
    <source>
        <dbReference type="ARBA" id="ARBA00023239"/>
    </source>
</evidence>
<proteinExistence type="inferred from homology"/>
<dbReference type="InterPro" id="IPR042255">
    <property type="entry name" value="EutC_N"/>
</dbReference>
<comment type="subunit">
    <text evidence="5">The basic unit is a heterodimer which dimerizes to form tetramers. The heterotetramers trimerize; 6 large subunits form a core ring with 6 small subunits projecting outwards.</text>
</comment>
<gene>
    <name evidence="5" type="primary">eutC</name>
    <name evidence="6" type="ORF">BFC17_12070</name>
</gene>
<feature type="binding site" evidence="5">
    <location>
        <position position="217"/>
    </location>
    <ligand>
        <name>adenosylcob(III)alamin</name>
        <dbReference type="ChEBI" id="CHEBI:18408"/>
    </ligand>
</feature>
<dbReference type="HAMAP" id="MF_00601">
    <property type="entry name" value="EutC"/>
    <property type="match status" value="1"/>
</dbReference>